<evidence type="ECO:0000313" key="2">
    <source>
        <dbReference type="Proteomes" id="UP000798662"/>
    </source>
</evidence>
<keyword evidence="2" id="KW-1185">Reference proteome</keyword>
<comment type="caution">
    <text evidence="1">The sequence shown here is derived from an EMBL/GenBank/DDBJ whole genome shotgun (WGS) entry which is preliminary data.</text>
</comment>
<sequence>MAFLSLPPALAATVVPSRVATPAAACRHTRRRVTAVALDEPLTALVQCRAALPPIRGYLNAGKWDKARTNVNYCTRVLRLATNIRSYAGALGGDSYYDALDVLSDVMNLTTQLDASAYTAGFIPADEGEIPAEAQKYLEQGLRFLDEVEGLMDQLLALGGENVDRVKAKAKNVPLPILTQW</sequence>
<protein>
    <submittedName>
        <fullName evidence="1">Uncharacterized protein</fullName>
    </submittedName>
</protein>
<name>A0ACC3C063_PYRYE</name>
<organism evidence="1 2">
    <name type="scientific">Pyropia yezoensis</name>
    <name type="common">Susabi-nori</name>
    <name type="synonym">Porphyra yezoensis</name>
    <dbReference type="NCBI Taxonomy" id="2788"/>
    <lineage>
        <taxon>Eukaryota</taxon>
        <taxon>Rhodophyta</taxon>
        <taxon>Bangiophyceae</taxon>
        <taxon>Bangiales</taxon>
        <taxon>Bangiaceae</taxon>
        <taxon>Pyropia</taxon>
    </lineage>
</organism>
<accession>A0ACC3C063</accession>
<dbReference type="Proteomes" id="UP000798662">
    <property type="component" value="Chromosome 2"/>
</dbReference>
<dbReference type="EMBL" id="CM020619">
    <property type="protein sequence ID" value="KAK1863405.1"/>
    <property type="molecule type" value="Genomic_DNA"/>
</dbReference>
<reference evidence="1" key="1">
    <citation type="submission" date="2019-11" db="EMBL/GenBank/DDBJ databases">
        <title>Nori genome reveals adaptations in red seaweeds to the harsh intertidal environment.</title>
        <authorList>
            <person name="Wang D."/>
            <person name="Mao Y."/>
        </authorList>
    </citation>
    <scope>NUCLEOTIDE SEQUENCE</scope>
    <source>
        <tissue evidence="1">Gametophyte</tissue>
    </source>
</reference>
<gene>
    <name evidence="1" type="ORF">I4F81_005961</name>
</gene>
<evidence type="ECO:0000313" key="1">
    <source>
        <dbReference type="EMBL" id="KAK1863405.1"/>
    </source>
</evidence>
<proteinExistence type="predicted"/>